<keyword evidence="2" id="KW-1185">Reference proteome</keyword>
<dbReference type="AlphaFoldDB" id="A0A1V6PBI1"/>
<name>A0A1V6PBI1_PENDC</name>
<proteinExistence type="predicted"/>
<evidence type="ECO:0000313" key="2">
    <source>
        <dbReference type="Proteomes" id="UP000191522"/>
    </source>
</evidence>
<accession>A0A1V6PBI1</accession>
<gene>
    <name evidence="1" type="ORF">PENDEC_c013G03462</name>
</gene>
<dbReference type="Proteomes" id="UP000191522">
    <property type="component" value="Unassembled WGS sequence"/>
</dbReference>
<reference evidence="2" key="1">
    <citation type="journal article" date="2017" name="Nat. Microbiol.">
        <title>Global analysis of biosynthetic gene clusters reveals vast potential of secondary metabolite production in Penicillium species.</title>
        <authorList>
            <person name="Nielsen J.C."/>
            <person name="Grijseels S."/>
            <person name="Prigent S."/>
            <person name="Ji B."/>
            <person name="Dainat J."/>
            <person name="Nielsen K.F."/>
            <person name="Frisvad J.C."/>
            <person name="Workman M."/>
            <person name="Nielsen J."/>
        </authorList>
    </citation>
    <scope>NUCLEOTIDE SEQUENCE [LARGE SCALE GENOMIC DNA]</scope>
    <source>
        <strain evidence="2">IBT 11843</strain>
    </source>
</reference>
<dbReference type="OrthoDB" id="4348995at2759"/>
<sequence length="146" mass="17241">MLNIIRNNIRLAATEAQIRWELQLMEEYARSDCEERCRKAARIMRKMRRHIQNATGLAIDENKLTDMKRAIFSLDVDCNYYPHTLADEQTDVVLPPVHPLPLPFFEYDPRMHPRRQTILVHNGRYYVIAPGYRPIGDYQLETTRLG</sequence>
<dbReference type="EMBL" id="MDYL01000013">
    <property type="protein sequence ID" value="OQD73886.1"/>
    <property type="molecule type" value="Genomic_DNA"/>
</dbReference>
<evidence type="ECO:0000313" key="1">
    <source>
        <dbReference type="EMBL" id="OQD73886.1"/>
    </source>
</evidence>
<comment type="caution">
    <text evidence="1">The sequence shown here is derived from an EMBL/GenBank/DDBJ whole genome shotgun (WGS) entry which is preliminary data.</text>
</comment>
<protein>
    <submittedName>
        <fullName evidence="1">Uncharacterized protein</fullName>
    </submittedName>
</protein>
<organism evidence="1 2">
    <name type="scientific">Penicillium decumbens</name>
    <dbReference type="NCBI Taxonomy" id="69771"/>
    <lineage>
        <taxon>Eukaryota</taxon>
        <taxon>Fungi</taxon>
        <taxon>Dikarya</taxon>
        <taxon>Ascomycota</taxon>
        <taxon>Pezizomycotina</taxon>
        <taxon>Eurotiomycetes</taxon>
        <taxon>Eurotiomycetidae</taxon>
        <taxon>Eurotiales</taxon>
        <taxon>Aspergillaceae</taxon>
        <taxon>Penicillium</taxon>
    </lineage>
</organism>